<evidence type="ECO:0000313" key="3">
    <source>
        <dbReference type="Proteomes" id="UP001341840"/>
    </source>
</evidence>
<gene>
    <name evidence="2" type="ORF">PIB30_036801</name>
</gene>
<dbReference type="EMBL" id="JASCZI010241837">
    <property type="protein sequence ID" value="MED6207554.1"/>
    <property type="molecule type" value="Genomic_DNA"/>
</dbReference>
<feature type="region of interest" description="Disordered" evidence="1">
    <location>
        <begin position="54"/>
        <end position="76"/>
    </location>
</feature>
<evidence type="ECO:0000313" key="2">
    <source>
        <dbReference type="EMBL" id="MED6207554.1"/>
    </source>
</evidence>
<sequence>MASWLADRALSPPSFLTVSLCPPFSKRPKPSPTSIAAAPPYVHHRRTSIATGASRSSFVGSASPSSASPSCVAILA</sequence>
<proteinExistence type="predicted"/>
<organism evidence="2 3">
    <name type="scientific">Stylosanthes scabra</name>
    <dbReference type="NCBI Taxonomy" id="79078"/>
    <lineage>
        <taxon>Eukaryota</taxon>
        <taxon>Viridiplantae</taxon>
        <taxon>Streptophyta</taxon>
        <taxon>Embryophyta</taxon>
        <taxon>Tracheophyta</taxon>
        <taxon>Spermatophyta</taxon>
        <taxon>Magnoliopsida</taxon>
        <taxon>eudicotyledons</taxon>
        <taxon>Gunneridae</taxon>
        <taxon>Pentapetalae</taxon>
        <taxon>rosids</taxon>
        <taxon>fabids</taxon>
        <taxon>Fabales</taxon>
        <taxon>Fabaceae</taxon>
        <taxon>Papilionoideae</taxon>
        <taxon>50 kb inversion clade</taxon>
        <taxon>dalbergioids sensu lato</taxon>
        <taxon>Dalbergieae</taxon>
        <taxon>Pterocarpus clade</taxon>
        <taxon>Stylosanthes</taxon>
    </lineage>
</organism>
<dbReference type="Proteomes" id="UP001341840">
    <property type="component" value="Unassembled WGS sequence"/>
</dbReference>
<comment type="caution">
    <text evidence="2">The sequence shown here is derived from an EMBL/GenBank/DDBJ whole genome shotgun (WGS) entry which is preliminary data.</text>
</comment>
<reference evidence="2 3" key="1">
    <citation type="journal article" date="2023" name="Plants (Basel)">
        <title>Bridging the Gap: Combining Genomics and Transcriptomics Approaches to Understand Stylosanthes scabra, an Orphan Legume from the Brazilian Caatinga.</title>
        <authorList>
            <person name="Ferreira-Neto J.R.C."/>
            <person name="da Silva M.D."/>
            <person name="Binneck E."/>
            <person name="de Melo N.F."/>
            <person name="da Silva R.H."/>
            <person name="de Melo A.L.T.M."/>
            <person name="Pandolfi V."/>
            <person name="Bustamante F.O."/>
            <person name="Brasileiro-Vidal A.C."/>
            <person name="Benko-Iseppon A.M."/>
        </authorList>
    </citation>
    <scope>NUCLEOTIDE SEQUENCE [LARGE SCALE GENOMIC DNA]</scope>
    <source>
        <tissue evidence="2">Leaves</tissue>
    </source>
</reference>
<accession>A0ABU6YE79</accession>
<name>A0ABU6YE79_9FABA</name>
<protein>
    <submittedName>
        <fullName evidence="2">Uncharacterized protein</fullName>
    </submittedName>
</protein>
<keyword evidence="3" id="KW-1185">Reference proteome</keyword>
<evidence type="ECO:0000256" key="1">
    <source>
        <dbReference type="SAM" id="MobiDB-lite"/>
    </source>
</evidence>